<dbReference type="GO" id="GO:0010945">
    <property type="term" value="F:coenzyme A diphosphatase activity"/>
    <property type="evidence" value="ECO:0007669"/>
    <property type="project" value="InterPro"/>
</dbReference>
<evidence type="ECO:0000313" key="3">
    <source>
        <dbReference type="Proteomes" id="UP000054144"/>
    </source>
</evidence>
<dbReference type="SUPFAM" id="SSF55811">
    <property type="entry name" value="Nudix"/>
    <property type="match status" value="1"/>
</dbReference>
<organism evidence="2 3">
    <name type="scientific">Fistulina hepatica ATCC 64428</name>
    <dbReference type="NCBI Taxonomy" id="1128425"/>
    <lineage>
        <taxon>Eukaryota</taxon>
        <taxon>Fungi</taxon>
        <taxon>Dikarya</taxon>
        <taxon>Basidiomycota</taxon>
        <taxon>Agaricomycotina</taxon>
        <taxon>Agaricomycetes</taxon>
        <taxon>Agaricomycetidae</taxon>
        <taxon>Agaricales</taxon>
        <taxon>Fistulinaceae</taxon>
        <taxon>Fistulina</taxon>
    </lineage>
</organism>
<dbReference type="PROSITE" id="PS51462">
    <property type="entry name" value="NUDIX"/>
    <property type="match status" value="1"/>
</dbReference>
<dbReference type="AlphaFoldDB" id="A0A0D7AR28"/>
<dbReference type="EMBL" id="KN881587">
    <property type="protein sequence ID" value="KIY53781.1"/>
    <property type="molecule type" value="Genomic_DNA"/>
</dbReference>
<name>A0A0D7AR28_9AGAR</name>
<protein>
    <recommendedName>
        <fullName evidence="1">Nudix hydrolase domain-containing protein</fullName>
    </recommendedName>
</protein>
<dbReference type="GO" id="GO:0015938">
    <property type="term" value="P:coenzyme A catabolic process"/>
    <property type="evidence" value="ECO:0007669"/>
    <property type="project" value="TreeGrafter"/>
</dbReference>
<accession>A0A0D7AR28</accession>
<reference evidence="2 3" key="1">
    <citation type="journal article" date="2015" name="Fungal Genet. Biol.">
        <title>Evolution of novel wood decay mechanisms in Agaricales revealed by the genome sequences of Fistulina hepatica and Cylindrobasidium torrendii.</title>
        <authorList>
            <person name="Floudas D."/>
            <person name="Held B.W."/>
            <person name="Riley R."/>
            <person name="Nagy L.G."/>
            <person name="Koehler G."/>
            <person name="Ransdell A.S."/>
            <person name="Younus H."/>
            <person name="Chow J."/>
            <person name="Chiniquy J."/>
            <person name="Lipzen A."/>
            <person name="Tritt A."/>
            <person name="Sun H."/>
            <person name="Haridas S."/>
            <person name="LaButti K."/>
            <person name="Ohm R.A."/>
            <person name="Kues U."/>
            <person name="Blanchette R.A."/>
            <person name="Grigoriev I.V."/>
            <person name="Minto R.E."/>
            <person name="Hibbett D.S."/>
        </authorList>
    </citation>
    <scope>NUCLEOTIDE SEQUENCE [LARGE SCALE GENOMIC DNA]</scope>
    <source>
        <strain evidence="2 3">ATCC 64428</strain>
    </source>
</reference>
<dbReference type="OrthoDB" id="10260614at2759"/>
<evidence type="ECO:0000259" key="1">
    <source>
        <dbReference type="PROSITE" id="PS51462"/>
    </source>
</evidence>
<feature type="domain" description="Nudix hydrolase" evidence="1">
    <location>
        <begin position="13"/>
        <end position="159"/>
    </location>
</feature>
<gene>
    <name evidence="2" type="ORF">FISHEDRAFT_32643</name>
</gene>
<dbReference type="PANTHER" id="PTHR12992:SF45">
    <property type="entry name" value="NUDIX HYDROLASE DOMAIN-CONTAINING PROTEIN"/>
    <property type="match status" value="1"/>
</dbReference>
<proteinExistence type="predicted"/>
<dbReference type="Pfam" id="PF00293">
    <property type="entry name" value="NUDIX"/>
    <property type="match status" value="1"/>
</dbReference>
<dbReference type="InterPro" id="IPR000086">
    <property type="entry name" value="NUDIX_hydrolase_dom"/>
</dbReference>
<dbReference type="InterPro" id="IPR015797">
    <property type="entry name" value="NUDIX_hydrolase-like_dom_sf"/>
</dbReference>
<dbReference type="CDD" id="cd03426">
    <property type="entry name" value="NUDIX_CoAse_Nudt7"/>
    <property type="match status" value="1"/>
</dbReference>
<sequence>MHYCSTRSPYPLFKLAAVLVVLFEDAGELRVLLTTRSKTLRTHAGQTALPGGRYDTVDKNLVDTAYREAFEEVALPLYCPDLYTICLMPPRISLHGLIVTPVVALLTDPAVLQRLVPSADEVAHIFTHPLRALLDPSLINREAMVPRDSENWFYPEEYHNFTDASVDVLGGSMYRNHRFRSTASPVKGLTSDILIQCAEVAFQESTLYERYAPGQYRDFFQVMNALKHSS</sequence>
<keyword evidence="3" id="KW-1185">Reference proteome</keyword>
<evidence type="ECO:0000313" key="2">
    <source>
        <dbReference type="EMBL" id="KIY53781.1"/>
    </source>
</evidence>
<dbReference type="Proteomes" id="UP000054144">
    <property type="component" value="Unassembled WGS sequence"/>
</dbReference>
<dbReference type="PANTHER" id="PTHR12992">
    <property type="entry name" value="NUDIX HYDROLASE"/>
    <property type="match status" value="1"/>
</dbReference>
<dbReference type="InterPro" id="IPR045121">
    <property type="entry name" value="CoAse"/>
</dbReference>
<dbReference type="Gene3D" id="3.90.79.10">
    <property type="entry name" value="Nucleoside Triphosphate Pyrophosphohydrolase"/>
    <property type="match status" value="1"/>
</dbReference>